<dbReference type="AlphaFoldDB" id="A0A1X2HSC5"/>
<evidence type="ECO:0000259" key="5">
    <source>
        <dbReference type="PROSITE" id="PS50118"/>
    </source>
</evidence>
<dbReference type="InterPro" id="IPR036910">
    <property type="entry name" value="HMG_box_dom_sf"/>
</dbReference>
<dbReference type="Proteomes" id="UP000242180">
    <property type="component" value="Unassembled WGS sequence"/>
</dbReference>
<comment type="caution">
    <text evidence="6">The sequence shown here is derived from an EMBL/GenBank/DDBJ whole genome shotgun (WGS) entry which is preliminary data.</text>
</comment>
<dbReference type="InterPro" id="IPR009071">
    <property type="entry name" value="HMG_box_dom"/>
</dbReference>
<feature type="compositionally biased region" description="Basic residues" evidence="4">
    <location>
        <begin position="1"/>
        <end position="17"/>
    </location>
</feature>
<evidence type="ECO:0000256" key="2">
    <source>
        <dbReference type="ARBA" id="ARBA00023242"/>
    </source>
</evidence>
<accession>A0A1X2HSC5</accession>
<feature type="domain" description="HMG box" evidence="5">
    <location>
        <begin position="30"/>
        <end position="98"/>
    </location>
</feature>
<dbReference type="SMART" id="SM00398">
    <property type="entry name" value="HMG"/>
    <property type="match status" value="1"/>
</dbReference>
<protein>
    <recommendedName>
        <fullName evidence="5">HMG box domain-containing protein</fullName>
    </recommendedName>
</protein>
<dbReference type="GO" id="GO:0000978">
    <property type="term" value="F:RNA polymerase II cis-regulatory region sequence-specific DNA binding"/>
    <property type="evidence" value="ECO:0007669"/>
    <property type="project" value="TreeGrafter"/>
</dbReference>
<dbReference type="GO" id="GO:0005634">
    <property type="term" value="C:nucleus"/>
    <property type="evidence" value="ECO:0007669"/>
    <property type="project" value="UniProtKB-UniRule"/>
</dbReference>
<evidence type="ECO:0000313" key="7">
    <source>
        <dbReference type="Proteomes" id="UP000242180"/>
    </source>
</evidence>
<proteinExistence type="predicted"/>
<dbReference type="InParanoid" id="A0A1X2HSC5"/>
<dbReference type="PANTHER" id="PTHR45789:SF2">
    <property type="entry name" value="FI18025P1"/>
    <property type="match status" value="1"/>
</dbReference>
<feature type="region of interest" description="Disordered" evidence="4">
    <location>
        <begin position="1"/>
        <end position="32"/>
    </location>
</feature>
<dbReference type="PROSITE" id="PS50118">
    <property type="entry name" value="HMG_BOX_2"/>
    <property type="match status" value="1"/>
</dbReference>
<evidence type="ECO:0000313" key="6">
    <source>
        <dbReference type="EMBL" id="ORZ02505.1"/>
    </source>
</evidence>
<evidence type="ECO:0000256" key="3">
    <source>
        <dbReference type="PROSITE-ProRule" id="PRU00267"/>
    </source>
</evidence>
<feature type="compositionally biased region" description="Basic and acidic residues" evidence="4">
    <location>
        <begin position="18"/>
        <end position="31"/>
    </location>
</feature>
<dbReference type="OrthoDB" id="6247875at2759"/>
<dbReference type="Pfam" id="PF00505">
    <property type="entry name" value="HMG_box"/>
    <property type="match status" value="1"/>
</dbReference>
<feature type="DNA-binding region" description="HMG box" evidence="3">
    <location>
        <begin position="30"/>
        <end position="98"/>
    </location>
</feature>
<keyword evidence="7" id="KW-1185">Reference proteome</keyword>
<evidence type="ECO:0000256" key="4">
    <source>
        <dbReference type="SAM" id="MobiDB-lite"/>
    </source>
</evidence>
<dbReference type="InterPro" id="IPR051356">
    <property type="entry name" value="SOX/SOX-like_TF"/>
</dbReference>
<organism evidence="6 7">
    <name type="scientific">Syncephalastrum racemosum</name>
    <name type="common">Filamentous fungus</name>
    <dbReference type="NCBI Taxonomy" id="13706"/>
    <lineage>
        <taxon>Eukaryota</taxon>
        <taxon>Fungi</taxon>
        <taxon>Fungi incertae sedis</taxon>
        <taxon>Mucoromycota</taxon>
        <taxon>Mucoromycotina</taxon>
        <taxon>Mucoromycetes</taxon>
        <taxon>Mucorales</taxon>
        <taxon>Syncephalastraceae</taxon>
        <taxon>Syncephalastrum</taxon>
    </lineage>
</organism>
<keyword evidence="1 3" id="KW-0238">DNA-binding</keyword>
<gene>
    <name evidence="6" type="ORF">BCR43DRAFT_11448</name>
</gene>
<reference evidence="6 7" key="1">
    <citation type="submission" date="2016-07" db="EMBL/GenBank/DDBJ databases">
        <title>Pervasive Adenine N6-methylation of Active Genes in Fungi.</title>
        <authorList>
            <consortium name="DOE Joint Genome Institute"/>
            <person name="Mondo S.J."/>
            <person name="Dannebaum R.O."/>
            <person name="Kuo R.C."/>
            <person name="Labutti K."/>
            <person name="Haridas S."/>
            <person name="Kuo A."/>
            <person name="Salamov A."/>
            <person name="Ahrendt S.R."/>
            <person name="Lipzen A."/>
            <person name="Sullivan W."/>
            <person name="Andreopoulos W.B."/>
            <person name="Clum A."/>
            <person name="Lindquist E."/>
            <person name="Daum C."/>
            <person name="Ramamoorthy G.K."/>
            <person name="Gryganskyi A."/>
            <person name="Culley D."/>
            <person name="Magnuson J.K."/>
            <person name="James T.Y."/>
            <person name="O'Malley M.A."/>
            <person name="Stajich J.E."/>
            <person name="Spatafora J.W."/>
            <person name="Visel A."/>
            <person name="Grigoriev I.V."/>
        </authorList>
    </citation>
    <scope>NUCLEOTIDE SEQUENCE [LARGE SCALE GENOMIC DNA]</scope>
    <source>
        <strain evidence="6 7">NRRL 2496</strain>
    </source>
</reference>
<dbReference type="PANTHER" id="PTHR45789">
    <property type="entry name" value="FI18025P1"/>
    <property type="match status" value="1"/>
</dbReference>
<dbReference type="GO" id="GO:0000981">
    <property type="term" value="F:DNA-binding transcription factor activity, RNA polymerase II-specific"/>
    <property type="evidence" value="ECO:0007669"/>
    <property type="project" value="TreeGrafter"/>
</dbReference>
<feature type="region of interest" description="Disordered" evidence="4">
    <location>
        <begin position="169"/>
        <end position="189"/>
    </location>
</feature>
<dbReference type="STRING" id="13706.A0A1X2HSC5"/>
<dbReference type="CDD" id="cd01389">
    <property type="entry name" value="HMG-box_ROX1-like"/>
    <property type="match status" value="1"/>
</dbReference>
<dbReference type="Gene3D" id="1.10.30.10">
    <property type="entry name" value="High mobility group box domain"/>
    <property type="match status" value="1"/>
</dbReference>
<dbReference type="EMBL" id="MCGN01000001">
    <property type="protein sequence ID" value="ORZ02505.1"/>
    <property type="molecule type" value="Genomic_DNA"/>
</dbReference>
<keyword evidence="2 3" id="KW-0539">Nucleus</keyword>
<evidence type="ECO:0000256" key="1">
    <source>
        <dbReference type="ARBA" id="ARBA00023125"/>
    </source>
</evidence>
<dbReference type="SUPFAM" id="SSF47095">
    <property type="entry name" value="HMG-box"/>
    <property type="match status" value="1"/>
</dbReference>
<sequence>MSSKHPRQNQRRQRARTTKHDEQDTPQEKIPRPMNCFMAFRLEKQSEILENCHGANHRDISKVIAKWWKEMSDEEKAPYRERARLASIEHKKRYPNYKYQPQKRELRSVRKYTRHKKDGVFTSRIKFNNTIMEYLYERGPNAKGDSLSMIGSPVPDSPGLISYDNTSSIASSPACTPPTEPSSPQWPASPTTCSAIFDPPPVYQVPIKVEPMEDTEESPASDAVYEAFVTDLFKVEADKDVLVDNLYDLIFPFTFEKPCIDPRMLDIQAPNYASETLAPGFAQENYRLSYPPLEGHMPAVPLPAFSGLYP</sequence>
<name>A0A1X2HSC5_SYNRA</name>